<dbReference type="PANTHER" id="PTHR35177">
    <property type="entry name" value="HYDROGENASE MATURATION FACTOR HYBG"/>
    <property type="match status" value="1"/>
</dbReference>
<protein>
    <submittedName>
        <fullName evidence="2">Hydrogenase maturation protein HypC</fullName>
    </submittedName>
</protein>
<dbReference type="EMBL" id="FSQZ01000001">
    <property type="protein sequence ID" value="SIN65127.1"/>
    <property type="molecule type" value="Genomic_DNA"/>
</dbReference>
<sequence>MCLAVPHRIEEILDSKRAIAAAGPLRVEVRTDLIDDLNVGDIVLVHAGFAIEKCEEEDGQELEELWEEVLRLAGKRDA</sequence>
<comment type="caution">
    <text evidence="2">The sequence shown here is derived from an EMBL/GenBank/DDBJ whole genome shotgun (WGS) entry which is preliminary data.</text>
</comment>
<dbReference type="RefSeq" id="WP_014806287.1">
    <property type="nucleotide sequence ID" value="NZ_DAONLC010000001.1"/>
</dbReference>
<dbReference type="InterPro" id="IPR001109">
    <property type="entry name" value="Hydrogenase_HupF/HypC"/>
</dbReference>
<dbReference type="SUPFAM" id="SSF159127">
    <property type="entry name" value="HupF/HypC-like"/>
    <property type="match status" value="1"/>
</dbReference>
<keyword evidence="3" id="KW-1185">Reference proteome</keyword>
<dbReference type="NCBIfam" id="TIGR00074">
    <property type="entry name" value="hypC_hupF"/>
    <property type="match status" value="1"/>
</dbReference>
<evidence type="ECO:0000313" key="3">
    <source>
        <dbReference type="Proteomes" id="UP000185093"/>
    </source>
</evidence>
<dbReference type="Pfam" id="PF01455">
    <property type="entry name" value="HupF_HypC"/>
    <property type="match status" value="1"/>
</dbReference>
<proteinExistence type="inferred from homology"/>
<evidence type="ECO:0000256" key="1">
    <source>
        <dbReference type="ARBA" id="ARBA00006018"/>
    </source>
</evidence>
<dbReference type="PRINTS" id="PR00445">
    <property type="entry name" value="HUPFHYPC"/>
</dbReference>
<evidence type="ECO:0000313" key="2">
    <source>
        <dbReference type="EMBL" id="SIN65127.1"/>
    </source>
</evidence>
<dbReference type="Proteomes" id="UP000185093">
    <property type="component" value="Unassembled WGS sequence"/>
</dbReference>
<reference evidence="2 3" key="1">
    <citation type="submission" date="2016-11" db="EMBL/GenBank/DDBJ databases">
        <authorList>
            <person name="Varghese N."/>
            <person name="Submissions S."/>
        </authorList>
    </citation>
    <scope>NUCLEOTIDE SEQUENCE [LARGE SCALE GENOMIC DNA]</scope>
    <source>
        <strain evidence="2 3">DSM 20664</strain>
    </source>
</reference>
<dbReference type="PANTHER" id="PTHR35177:SF2">
    <property type="entry name" value="HYDROGENASE MATURATION FACTOR HYBG"/>
    <property type="match status" value="1"/>
</dbReference>
<gene>
    <name evidence="2" type="ORF">SAMN05444368_0718</name>
</gene>
<organism evidence="2 3">
    <name type="scientific">Acetomicrobium flavidum</name>
    <dbReference type="NCBI Taxonomy" id="49896"/>
    <lineage>
        <taxon>Bacteria</taxon>
        <taxon>Thermotogati</taxon>
        <taxon>Synergistota</taxon>
        <taxon>Synergistia</taxon>
        <taxon>Synergistales</taxon>
        <taxon>Acetomicrobiaceae</taxon>
        <taxon>Acetomicrobium</taxon>
    </lineage>
</organism>
<dbReference type="InterPro" id="IPR019812">
    <property type="entry name" value="Hydgase_assmbl_chp_CS"/>
</dbReference>
<name>A0ABY1JC93_9BACT</name>
<accession>A0ABY1JC93</accession>
<dbReference type="PROSITE" id="PS01097">
    <property type="entry name" value="HUPF_HYPC"/>
    <property type="match status" value="1"/>
</dbReference>
<dbReference type="Gene3D" id="2.30.30.140">
    <property type="match status" value="1"/>
</dbReference>
<comment type="similarity">
    <text evidence="1">Belongs to the HupF/HypC family.</text>
</comment>